<evidence type="ECO:0000313" key="1">
    <source>
        <dbReference type="EMBL" id="CAG8823371.1"/>
    </source>
</evidence>
<organism evidence="1 2">
    <name type="scientific">Gigaspora margarita</name>
    <dbReference type="NCBI Taxonomy" id="4874"/>
    <lineage>
        <taxon>Eukaryota</taxon>
        <taxon>Fungi</taxon>
        <taxon>Fungi incertae sedis</taxon>
        <taxon>Mucoromycota</taxon>
        <taxon>Glomeromycotina</taxon>
        <taxon>Glomeromycetes</taxon>
        <taxon>Diversisporales</taxon>
        <taxon>Gigasporaceae</taxon>
        <taxon>Gigaspora</taxon>
    </lineage>
</organism>
<feature type="non-terminal residue" evidence="1">
    <location>
        <position position="182"/>
    </location>
</feature>
<reference evidence="1 2" key="1">
    <citation type="submission" date="2021-06" db="EMBL/GenBank/DDBJ databases">
        <authorList>
            <person name="Kallberg Y."/>
            <person name="Tangrot J."/>
            <person name="Rosling A."/>
        </authorList>
    </citation>
    <scope>NUCLEOTIDE SEQUENCE [LARGE SCALE GENOMIC DNA]</scope>
    <source>
        <strain evidence="1 2">120-4 pot B 10/14</strain>
    </source>
</reference>
<comment type="caution">
    <text evidence="1">The sequence shown here is derived from an EMBL/GenBank/DDBJ whole genome shotgun (WGS) entry which is preliminary data.</text>
</comment>
<evidence type="ECO:0000313" key="2">
    <source>
        <dbReference type="Proteomes" id="UP000789901"/>
    </source>
</evidence>
<name>A0ABN7W9L3_GIGMA</name>
<proteinExistence type="predicted"/>
<dbReference type="Proteomes" id="UP000789901">
    <property type="component" value="Unassembled WGS sequence"/>
</dbReference>
<accession>A0ABN7W9L3</accession>
<dbReference type="EMBL" id="CAJVQB010036028">
    <property type="protein sequence ID" value="CAG8823371.1"/>
    <property type="molecule type" value="Genomic_DNA"/>
</dbReference>
<protein>
    <submittedName>
        <fullName evidence="1">11270_t:CDS:1</fullName>
    </submittedName>
</protein>
<sequence length="182" mass="21573">MAAIQMDDEKCIVIGGYCKNRIGVKDEFKIFNHLQEAEMDNVNEIGVKTNKNKTFINHQGLAYRKYNKTDDKRNEHKTFIHYQKLSNKDSPDIFGEDQAQMKDPRVDLYVNEARKREVELYSDRLDIENMKLRMLNDRKVCSSDKDLVLKQKQSILDSIEKVKFLKRLYFGQLARCDYEHLE</sequence>
<keyword evidence="2" id="KW-1185">Reference proteome</keyword>
<gene>
    <name evidence="1" type="ORF">GMARGA_LOCUS28319</name>
</gene>